<dbReference type="AlphaFoldDB" id="A0A0F9M6G6"/>
<name>A0A0F9M6G6_9ZZZZ</name>
<evidence type="ECO:0000313" key="1">
    <source>
        <dbReference type="EMBL" id="KKN01309.1"/>
    </source>
</evidence>
<accession>A0A0F9M6G6</accession>
<gene>
    <name evidence="1" type="ORF">LCGC14_1129000</name>
</gene>
<dbReference type="EMBL" id="LAZR01005276">
    <property type="protein sequence ID" value="KKN01309.1"/>
    <property type="molecule type" value="Genomic_DNA"/>
</dbReference>
<sequence length="59" mass="7370">MKMHFGFVLSLFSIERDRDYWCGRILFIYIDHFDWCGSLLEIGREDGRFSYNFLWYFEK</sequence>
<proteinExistence type="predicted"/>
<protein>
    <submittedName>
        <fullName evidence="1">Uncharacterized protein</fullName>
    </submittedName>
</protein>
<organism evidence="1">
    <name type="scientific">marine sediment metagenome</name>
    <dbReference type="NCBI Taxonomy" id="412755"/>
    <lineage>
        <taxon>unclassified sequences</taxon>
        <taxon>metagenomes</taxon>
        <taxon>ecological metagenomes</taxon>
    </lineage>
</organism>
<reference evidence="1" key="1">
    <citation type="journal article" date="2015" name="Nature">
        <title>Complex archaea that bridge the gap between prokaryotes and eukaryotes.</title>
        <authorList>
            <person name="Spang A."/>
            <person name="Saw J.H."/>
            <person name="Jorgensen S.L."/>
            <person name="Zaremba-Niedzwiedzka K."/>
            <person name="Martijn J."/>
            <person name="Lind A.E."/>
            <person name="van Eijk R."/>
            <person name="Schleper C."/>
            <person name="Guy L."/>
            <person name="Ettema T.J."/>
        </authorList>
    </citation>
    <scope>NUCLEOTIDE SEQUENCE</scope>
</reference>
<comment type="caution">
    <text evidence="1">The sequence shown here is derived from an EMBL/GenBank/DDBJ whole genome shotgun (WGS) entry which is preliminary data.</text>
</comment>